<evidence type="ECO:0000313" key="2">
    <source>
        <dbReference type="EMBL" id="KZT61101.1"/>
    </source>
</evidence>
<gene>
    <name evidence="2" type="ORF">CALCODRAFT_491765</name>
</gene>
<keyword evidence="3" id="KW-1185">Reference proteome</keyword>
<dbReference type="AlphaFoldDB" id="A0A165IXH2"/>
<accession>A0A165IXH2</accession>
<evidence type="ECO:0000313" key="3">
    <source>
        <dbReference type="Proteomes" id="UP000076842"/>
    </source>
</evidence>
<feature type="region of interest" description="Disordered" evidence="1">
    <location>
        <begin position="77"/>
        <end position="99"/>
    </location>
</feature>
<feature type="region of interest" description="Disordered" evidence="1">
    <location>
        <begin position="1"/>
        <end position="63"/>
    </location>
</feature>
<organism evidence="2 3">
    <name type="scientific">Calocera cornea HHB12733</name>
    <dbReference type="NCBI Taxonomy" id="1353952"/>
    <lineage>
        <taxon>Eukaryota</taxon>
        <taxon>Fungi</taxon>
        <taxon>Dikarya</taxon>
        <taxon>Basidiomycota</taxon>
        <taxon>Agaricomycotina</taxon>
        <taxon>Dacrymycetes</taxon>
        <taxon>Dacrymycetales</taxon>
        <taxon>Dacrymycetaceae</taxon>
        <taxon>Calocera</taxon>
    </lineage>
</organism>
<proteinExistence type="predicted"/>
<name>A0A165IXH2_9BASI</name>
<protein>
    <submittedName>
        <fullName evidence="2">Uncharacterized protein</fullName>
    </submittedName>
</protein>
<reference evidence="2 3" key="1">
    <citation type="journal article" date="2016" name="Mol. Biol. Evol.">
        <title>Comparative Genomics of Early-Diverging Mushroom-Forming Fungi Provides Insights into the Origins of Lignocellulose Decay Capabilities.</title>
        <authorList>
            <person name="Nagy L.G."/>
            <person name="Riley R."/>
            <person name="Tritt A."/>
            <person name="Adam C."/>
            <person name="Daum C."/>
            <person name="Floudas D."/>
            <person name="Sun H."/>
            <person name="Yadav J.S."/>
            <person name="Pangilinan J."/>
            <person name="Larsson K.H."/>
            <person name="Matsuura K."/>
            <person name="Barry K."/>
            <person name="Labutti K."/>
            <person name="Kuo R."/>
            <person name="Ohm R.A."/>
            <person name="Bhattacharya S.S."/>
            <person name="Shirouzu T."/>
            <person name="Yoshinaga Y."/>
            <person name="Martin F.M."/>
            <person name="Grigoriev I.V."/>
            <person name="Hibbett D.S."/>
        </authorList>
    </citation>
    <scope>NUCLEOTIDE SEQUENCE [LARGE SCALE GENOMIC DNA]</scope>
    <source>
        <strain evidence="2 3">HHB12733</strain>
    </source>
</reference>
<evidence type="ECO:0000256" key="1">
    <source>
        <dbReference type="SAM" id="MobiDB-lite"/>
    </source>
</evidence>
<dbReference type="Proteomes" id="UP000076842">
    <property type="component" value="Unassembled WGS sequence"/>
</dbReference>
<sequence length="198" mass="21568">MTSPRRALPVQRDTDTDTDMDTHTPTAGRDLARGRGSCLPRHLASGTIPLPPTPEPSPHLSARQRIRSAGDALNSYFPRIHQQSPPPKQRVGVVTSTSAADDRHLLRAAVPPRPALPSRLGADAVHHTAPLYRLSIKGPHAYSTHKLQAYASYRPTYARTRTLPAAGRPTAHLVAPFLQTPTVTYSSSLHTHAHTHTH</sequence>
<dbReference type="EMBL" id="KV423926">
    <property type="protein sequence ID" value="KZT61101.1"/>
    <property type="molecule type" value="Genomic_DNA"/>
</dbReference>
<dbReference type="InParanoid" id="A0A165IXH2"/>